<evidence type="ECO:0000313" key="9">
    <source>
        <dbReference type="Proteomes" id="UP000007879"/>
    </source>
</evidence>
<dbReference type="GO" id="GO:0016020">
    <property type="term" value="C:membrane"/>
    <property type="evidence" value="ECO:0007669"/>
    <property type="project" value="UniProtKB-SubCell"/>
</dbReference>
<feature type="signal peptide" evidence="6">
    <location>
        <begin position="1"/>
        <end position="27"/>
    </location>
</feature>
<dbReference type="PANTHER" id="PTHR12608">
    <property type="entry name" value="TRANSMEMBRANE PROTEIN HTP-1 RELATED"/>
    <property type="match status" value="1"/>
</dbReference>
<dbReference type="GO" id="GO:0005384">
    <property type="term" value="F:manganese ion transmembrane transporter activity"/>
    <property type="evidence" value="ECO:0007669"/>
    <property type="project" value="TreeGrafter"/>
</dbReference>
<proteinExistence type="inferred from homology"/>
<sequence>MTATYKLIMLSLVVVLMGPGAIGGGEAELEQAVQEFEGKQKENTGQLLEQKQQSPDKNPPILEDDSIKSLDDEPGDSVAVTGFKFGFFHAFLASISVIIVSEIGDKTFFIAAILAMTSSRLLVFTGALSALAFMTFLSVCLGYATVIIPRWVTFYICTLLLVIFGLKMLYEGWHMKPDEGLEEFEEVSAELKRKEEPAATDPEQGVSITTKPPFYRRLYFLSCLPSIILKSFVLTFLAEWGDRSQLTTIVLSAREDPFGVIIGGTLGHALCTALAVLGGKIIAQRISVRTVTLIGGVVFLLFAVTAFLHNPESEVS</sequence>
<dbReference type="PROSITE" id="PS01214">
    <property type="entry name" value="UPF0016"/>
    <property type="match status" value="1"/>
</dbReference>
<reference evidence="9" key="1">
    <citation type="journal article" date="2010" name="Nature">
        <title>The Amphimedon queenslandica genome and the evolution of animal complexity.</title>
        <authorList>
            <person name="Srivastava M."/>
            <person name="Simakov O."/>
            <person name="Chapman J."/>
            <person name="Fahey B."/>
            <person name="Gauthier M.E."/>
            <person name="Mitros T."/>
            <person name="Richards G.S."/>
            <person name="Conaco C."/>
            <person name="Dacre M."/>
            <person name="Hellsten U."/>
            <person name="Larroux C."/>
            <person name="Putnam N.H."/>
            <person name="Stanke M."/>
            <person name="Adamska M."/>
            <person name="Darling A."/>
            <person name="Degnan S.M."/>
            <person name="Oakley T.H."/>
            <person name="Plachetzki D.C."/>
            <person name="Zhai Y."/>
            <person name="Adamski M."/>
            <person name="Calcino A."/>
            <person name="Cummins S.F."/>
            <person name="Goodstein D.M."/>
            <person name="Harris C."/>
            <person name="Jackson D.J."/>
            <person name="Leys S.P."/>
            <person name="Shu S."/>
            <person name="Woodcroft B.J."/>
            <person name="Vervoort M."/>
            <person name="Kosik K.S."/>
            <person name="Manning G."/>
            <person name="Degnan B.M."/>
            <person name="Rokhsar D.S."/>
        </authorList>
    </citation>
    <scope>NUCLEOTIDE SEQUENCE [LARGE SCALE GENOMIC DNA]</scope>
</reference>
<name>A0A1X7U8P9_AMPQE</name>
<dbReference type="KEGG" id="aqu:100639577"/>
<evidence type="ECO:0000256" key="4">
    <source>
        <dbReference type="ARBA" id="ARBA00022989"/>
    </source>
</evidence>
<dbReference type="EnsemblMetazoa" id="Aqu2.1.23874_001">
    <property type="protein sequence ID" value="Aqu2.1.23874_001"/>
    <property type="gene ID" value="Aqu2.1.23874"/>
</dbReference>
<comment type="similarity">
    <text evidence="2 6">Belongs to the GDT1 family.</text>
</comment>
<feature type="transmembrane region" description="Helical" evidence="6">
    <location>
        <begin position="152"/>
        <end position="170"/>
    </location>
</feature>
<feature type="region of interest" description="Disordered" evidence="7">
    <location>
        <begin position="40"/>
        <end position="60"/>
    </location>
</feature>
<feature type="transmembrane region" description="Helical" evidence="6">
    <location>
        <begin position="258"/>
        <end position="278"/>
    </location>
</feature>
<feature type="compositionally biased region" description="Polar residues" evidence="7">
    <location>
        <begin position="43"/>
        <end position="56"/>
    </location>
</feature>
<feature type="transmembrane region" description="Helical" evidence="6">
    <location>
        <begin position="121"/>
        <end position="146"/>
    </location>
</feature>
<keyword evidence="5 6" id="KW-0472">Membrane</keyword>
<dbReference type="PANTHER" id="PTHR12608:SF1">
    <property type="entry name" value="TRANSMEMBRANE PROTEIN 165"/>
    <property type="match status" value="1"/>
</dbReference>
<evidence type="ECO:0000256" key="6">
    <source>
        <dbReference type="RuleBase" id="RU365102"/>
    </source>
</evidence>
<dbReference type="GO" id="GO:0015085">
    <property type="term" value="F:calcium ion transmembrane transporter activity"/>
    <property type="evidence" value="ECO:0007669"/>
    <property type="project" value="TreeGrafter"/>
</dbReference>
<dbReference type="AlphaFoldDB" id="A0A1X7U8P9"/>
<evidence type="ECO:0000313" key="8">
    <source>
        <dbReference type="EnsemblMetazoa" id="Aqu2.1.23874_001"/>
    </source>
</evidence>
<evidence type="ECO:0000256" key="1">
    <source>
        <dbReference type="ARBA" id="ARBA00004141"/>
    </source>
</evidence>
<feature type="transmembrane region" description="Helical" evidence="6">
    <location>
        <begin position="78"/>
        <end position="100"/>
    </location>
</feature>
<reference evidence="8" key="2">
    <citation type="submission" date="2017-05" db="UniProtKB">
        <authorList>
            <consortium name="EnsemblMetazoa"/>
        </authorList>
    </citation>
    <scope>IDENTIFICATION</scope>
</reference>
<dbReference type="GO" id="GO:0032468">
    <property type="term" value="P:Golgi calcium ion homeostasis"/>
    <property type="evidence" value="ECO:0007669"/>
    <property type="project" value="TreeGrafter"/>
</dbReference>
<accession>A0A1X7U8P9</accession>
<feature type="transmembrane region" description="Helical" evidence="6">
    <location>
        <begin position="290"/>
        <end position="309"/>
    </location>
</feature>
<keyword evidence="6" id="KW-0732">Signal</keyword>
<feature type="chain" id="PRO_5017497615" description="GDT1 family protein" evidence="6">
    <location>
        <begin position="28"/>
        <end position="316"/>
    </location>
</feature>
<keyword evidence="9" id="KW-1185">Reference proteome</keyword>
<dbReference type="InParanoid" id="A0A1X7U8P9"/>
<dbReference type="Proteomes" id="UP000007879">
    <property type="component" value="Unassembled WGS sequence"/>
</dbReference>
<protein>
    <recommendedName>
        <fullName evidence="6">GDT1 family protein</fullName>
    </recommendedName>
</protein>
<evidence type="ECO:0000256" key="2">
    <source>
        <dbReference type="ARBA" id="ARBA00009190"/>
    </source>
</evidence>
<organism evidence="8">
    <name type="scientific">Amphimedon queenslandica</name>
    <name type="common">Sponge</name>
    <dbReference type="NCBI Taxonomy" id="400682"/>
    <lineage>
        <taxon>Eukaryota</taxon>
        <taxon>Metazoa</taxon>
        <taxon>Porifera</taxon>
        <taxon>Demospongiae</taxon>
        <taxon>Heteroscleromorpha</taxon>
        <taxon>Haplosclerida</taxon>
        <taxon>Niphatidae</taxon>
        <taxon>Amphimedon</taxon>
    </lineage>
</organism>
<gene>
    <name evidence="8" type="primary">100639577</name>
</gene>
<dbReference type="InterPro" id="IPR001727">
    <property type="entry name" value="GDT1-like"/>
</dbReference>
<comment type="subcellular location">
    <subcellularLocation>
        <location evidence="1 6">Membrane</location>
        <topology evidence="1 6">Multi-pass membrane protein</topology>
    </subcellularLocation>
</comment>
<dbReference type="Pfam" id="PF01169">
    <property type="entry name" value="GDT1"/>
    <property type="match status" value="2"/>
</dbReference>
<dbReference type="InterPro" id="IPR049555">
    <property type="entry name" value="GDT1-like_CS"/>
</dbReference>
<dbReference type="OrthoDB" id="442680at2759"/>
<evidence type="ECO:0000256" key="3">
    <source>
        <dbReference type="ARBA" id="ARBA00022692"/>
    </source>
</evidence>
<dbReference type="GO" id="GO:0005794">
    <property type="term" value="C:Golgi apparatus"/>
    <property type="evidence" value="ECO:0007669"/>
    <property type="project" value="TreeGrafter"/>
</dbReference>
<evidence type="ECO:0000256" key="5">
    <source>
        <dbReference type="ARBA" id="ARBA00023136"/>
    </source>
</evidence>
<evidence type="ECO:0000256" key="7">
    <source>
        <dbReference type="SAM" id="MobiDB-lite"/>
    </source>
</evidence>
<keyword evidence="4 6" id="KW-1133">Transmembrane helix</keyword>
<dbReference type="GO" id="GO:0032472">
    <property type="term" value="P:Golgi calcium ion transport"/>
    <property type="evidence" value="ECO:0007669"/>
    <property type="project" value="TreeGrafter"/>
</dbReference>
<dbReference type="eggNOG" id="KOG2881">
    <property type="taxonomic scope" value="Eukaryota"/>
</dbReference>
<feature type="transmembrane region" description="Helical" evidence="6">
    <location>
        <begin position="218"/>
        <end position="238"/>
    </location>
</feature>
<dbReference type="STRING" id="400682.A0A1X7U8P9"/>
<dbReference type="EnsemblMetazoa" id="XM_020000113.1">
    <property type="protein sequence ID" value="XP_019855672.1"/>
    <property type="gene ID" value="LOC100639577"/>
</dbReference>
<keyword evidence="3 6" id="KW-0812">Transmembrane</keyword>